<name>A0A7W5CG87_9MICO</name>
<feature type="region of interest" description="Disordered" evidence="1">
    <location>
        <begin position="150"/>
        <end position="187"/>
    </location>
</feature>
<dbReference type="RefSeq" id="WP_183418538.1">
    <property type="nucleotide sequence ID" value="NZ_JACHXY010000001.1"/>
</dbReference>
<reference evidence="3 4" key="1">
    <citation type="submission" date="2020-08" db="EMBL/GenBank/DDBJ databases">
        <title>Genomic Encyclopedia of Type Strains, Phase III (KMG-III): the genomes of soil and plant-associated and newly described type strains.</title>
        <authorList>
            <person name="Whitman W."/>
        </authorList>
    </citation>
    <scope>NUCLEOTIDE SEQUENCE [LARGE SCALE GENOMIC DNA]</scope>
    <source>
        <strain evidence="3 4">CECT 8356</strain>
    </source>
</reference>
<keyword evidence="2" id="KW-0812">Transmembrane</keyword>
<gene>
    <name evidence="3" type="ORF">FHS07_000766</name>
</gene>
<protein>
    <submittedName>
        <fullName evidence="3">Uncharacterized protein</fullName>
    </submittedName>
</protein>
<evidence type="ECO:0000313" key="3">
    <source>
        <dbReference type="EMBL" id="MBB3157082.1"/>
    </source>
</evidence>
<organism evidence="3 4">
    <name type="scientific">Microbacterium proteolyticum</name>
    <dbReference type="NCBI Taxonomy" id="1572644"/>
    <lineage>
        <taxon>Bacteria</taxon>
        <taxon>Bacillati</taxon>
        <taxon>Actinomycetota</taxon>
        <taxon>Actinomycetes</taxon>
        <taxon>Micrococcales</taxon>
        <taxon>Microbacteriaceae</taxon>
        <taxon>Microbacterium</taxon>
    </lineage>
</organism>
<accession>A0A7W5CG87</accession>
<keyword evidence="2" id="KW-0472">Membrane</keyword>
<keyword evidence="2" id="KW-1133">Transmembrane helix</keyword>
<feature type="compositionally biased region" description="Acidic residues" evidence="1">
    <location>
        <begin position="1"/>
        <end position="12"/>
    </location>
</feature>
<feature type="compositionally biased region" description="Basic and acidic residues" evidence="1">
    <location>
        <begin position="51"/>
        <end position="60"/>
    </location>
</feature>
<dbReference type="EMBL" id="JACHXY010000001">
    <property type="protein sequence ID" value="MBB3157082.1"/>
    <property type="molecule type" value="Genomic_DNA"/>
</dbReference>
<feature type="transmembrane region" description="Helical" evidence="2">
    <location>
        <begin position="234"/>
        <end position="256"/>
    </location>
</feature>
<dbReference type="Proteomes" id="UP000543579">
    <property type="component" value="Unassembled WGS sequence"/>
</dbReference>
<comment type="caution">
    <text evidence="3">The sequence shown here is derived from an EMBL/GenBank/DDBJ whole genome shotgun (WGS) entry which is preliminary data.</text>
</comment>
<feature type="region of interest" description="Disordered" evidence="1">
    <location>
        <begin position="1"/>
        <end position="133"/>
    </location>
</feature>
<evidence type="ECO:0000313" key="4">
    <source>
        <dbReference type="Proteomes" id="UP000543579"/>
    </source>
</evidence>
<feature type="compositionally biased region" description="Low complexity" evidence="1">
    <location>
        <begin position="110"/>
        <end position="120"/>
    </location>
</feature>
<evidence type="ECO:0000256" key="1">
    <source>
        <dbReference type="SAM" id="MobiDB-lite"/>
    </source>
</evidence>
<proteinExistence type="predicted"/>
<sequence>MNDPDEHDDDPDGVTLWSGRLRPWPVAPGPDGNEDDTVGIRRTTPGGDTASSREAERDETASSSPPSPDVDTAPSSPPSPDVDTAPSSLDDVAPPSWPDADTAPSRSRRPPAGSGRSLPGDTPTIPAAIDDSLSASVVDTSTVPRAGVEQRLSASVADTEADARPRGIRRPVPVADGEPPGERQARSPVALHRESYAPRVDEPARVARASTVGTARSGDAAVVHPRRSPGRARLVVLTAAIIVVVVLAALGVALLLG</sequence>
<dbReference type="AlphaFoldDB" id="A0A7W5CG87"/>
<evidence type="ECO:0000256" key="2">
    <source>
        <dbReference type="SAM" id="Phobius"/>
    </source>
</evidence>